<dbReference type="PANTHER" id="PTHR10344:SF1">
    <property type="entry name" value="THYMIDYLATE KINASE"/>
    <property type="match status" value="1"/>
</dbReference>
<evidence type="ECO:0000256" key="4">
    <source>
        <dbReference type="ARBA" id="ARBA00022741"/>
    </source>
</evidence>
<comment type="function">
    <text evidence="7">Phosphorylation of dTMP to form dTDP in both de novo and salvage pathways of dTTP synthesis.</text>
</comment>
<evidence type="ECO:0000256" key="2">
    <source>
        <dbReference type="ARBA" id="ARBA00022679"/>
    </source>
</evidence>
<evidence type="ECO:0000313" key="10">
    <source>
        <dbReference type="Proteomes" id="UP000216133"/>
    </source>
</evidence>
<comment type="similarity">
    <text evidence="1 7">Belongs to the thymidylate kinase family.</text>
</comment>
<gene>
    <name evidence="7 9" type="primary">tmk</name>
    <name evidence="9" type="ORF">CHH61_03420</name>
</gene>
<dbReference type="PANTHER" id="PTHR10344">
    <property type="entry name" value="THYMIDYLATE KINASE"/>
    <property type="match status" value="1"/>
</dbReference>
<dbReference type="RefSeq" id="WP_095327794.1">
    <property type="nucleotide sequence ID" value="NZ_NPBS01000013.1"/>
</dbReference>
<dbReference type="Proteomes" id="UP000216133">
    <property type="component" value="Unassembled WGS sequence"/>
</dbReference>
<organism evidence="9 10">
    <name type="scientific">Shouchella clausii</name>
    <name type="common">Alkalihalobacillus clausii</name>
    <dbReference type="NCBI Taxonomy" id="79880"/>
    <lineage>
        <taxon>Bacteria</taxon>
        <taxon>Bacillati</taxon>
        <taxon>Bacillota</taxon>
        <taxon>Bacilli</taxon>
        <taxon>Bacillales</taxon>
        <taxon>Bacillaceae</taxon>
        <taxon>Shouchella</taxon>
    </lineage>
</organism>
<dbReference type="InterPro" id="IPR039430">
    <property type="entry name" value="Thymidylate_kin-like_dom"/>
</dbReference>
<keyword evidence="4 7" id="KW-0547">Nucleotide-binding</keyword>
<dbReference type="EC" id="2.7.4.9" evidence="7"/>
<evidence type="ECO:0000256" key="1">
    <source>
        <dbReference type="ARBA" id="ARBA00009776"/>
    </source>
</evidence>
<dbReference type="GO" id="GO:0005524">
    <property type="term" value="F:ATP binding"/>
    <property type="evidence" value="ECO:0007669"/>
    <property type="project" value="UniProtKB-UniRule"/>
</dbReference>
<evidence type="ECO:0000256" key="7">
    <source>
        <dbReference type="HAMAP-Rule" id="MF_00165"/>
    </source>
</evidence>
<keyword evidence="6 7" id="KW-0067">ATP-binding</keyword>
<protein>
    <recommendedName>
        <fullName evidence="7">Thymidylate kinase</fullName>
        <ecNumber evidence="7">2.7.4.9</ecNumber>
    </recommendedName>
    <alternativeName>
        <fullName evidence="7">dTMP kinase</fullName>
    </alternativeName>
</protein>
<comment type="caution">
    <text evidence="9">The sequence shown here is derived from an EMBL/GenBank/DDBJ whole genome shotgun (WGS) entry which is preliminary data.</text>
</comment>
<keyword evidence="2 7" id="KW-0808">Transferase</keyword>
<dbReference type="CDD" id="cd01672">
    <property type="entry name" value="TMPK"/>
    <property type="match status" value="1"/>
</dbReference>
<dbReference type="GO" id="GO:0004798">
    <property type="term" value="F:dTMP kinase activity"/>
    <property type="evidence" value="ECO:0007669"/>
    <property type="project" value="UniProtKB-UniRule"/>
</dbReference>
<comment type="catalytic activity">
    <reaction evidence="7">
        <text>dTMP + ATP = dTDP + ADP</text>
        <dbReference type="Rhea" id="RHEA:13517"/>
        <dbReference type="ChEBI" id="CHEBI:30616"/>
        <dbReference type="ChEBI" id="CHEBI:58369"/>
        <dbReference type="ChEBI" id="CHEBI:63528"/>
        <dbReference type="ChEBI" id="CHEBI:456216"/>
        <dbReference type="EC" id="2.7.4.9"/>
    </reaction>
</comment>
<evidence type="ECO:0000256" key="5">
    <source>
        <dbReference type="ARBA" id="ARBA00022777"/>
    </source>
</evidence>
<dbReference type="GO" id="GO:0006227">
    <property type="term" value="P:dUDP biosynthetic process"/>
    <property type="evidence" value="ECO:0007669"/>
    <property type="project" value="TreeGrafter"/>
</dbReference>
<dbReference type="GO" id="GO:0006233">
    <property type="term" value="P:dTDP biosynthetic process"/>
    <property type="evidence" value="ECO:0007669"/>
    <property type="project" value="InterPro"/>
</dbReference>
<dbReference type="HAMAP" id="MF_00165">
    <property type="entry name" value="Thymidylate_kinase"/>
    <property type="match status" value="1"/>
</dbReference>
<evidence type="ECO:0000256" key="3">
    <source>
        <dbReference type="ARBA" id="ARBA00022727"/>
    </source>
</evidence>
<dbReference type="GO" id="GO:0005737">
    <property type="term" value="C:cytoplasm"/>
    <property type="evidence" value="ECO:0007669"/>
    <property type="project" value="TreeGrafter"/>
</dbReference>
<feature type="domain" description="Thymidylate kinase-like" evidence="8">
    <location>
        <begin position="30"/>
        <end position="213"/>
    </location>
</feature>
<dbReference type="Gene3D" id="3.40.50.300">
    <property type="entry name" value="P-loop containing nucleotide triphosphate hydrolases"/>
    <property type="match status" value="1"/>
</dbReference>
<name>A0A268S4V5_SHOCL</name>
<evidence type="ECO:0000313" key="9">
    <source>
        <dbReference type="EMBL" id="PAF27457.1"/>
    </source>
</evidence>
<dbReference type="InterPro" id="IPR018094">
    <property type="entry name" value="Thymidylate_kinase"/>
</dbReference>
<dbReference type="AlphaFoldDB" id="A0A268S4V5"/>
<dbReference type="InterPro" id="IPR027417">
    <property type="entry name" value="P-loop_NTPase"/>
</dbReference>
<reference evidence="9 10" key="1">
    <citation type="submission" date="2017-07" db="EMBL/GenBank/DDBJ databases">
        <title>Isolation and whole genome analysis of endospore-forming bacteria from heroin.</title>
        <authorList>
            <person name="Kalinowski J."/>
            <person name="Ahrens B."/>
            <person name="Al-Dilaimi A."/>
            <person name="Winkler A."/>
            <person name="Wibberg D."/>
            <person name="Schleenbecker U."/>
            <person name="Ruckert C."/>
            <person name="Wolfel R."/>
            <person name="Grass G."/>
        </authorList>
    </citation>
    <scope>NUCLEOTIDE SEQUENCE [LARGE SCALE GENOMIC DNA]</scope>
    <source>
        <strain evidence="9 10">7523-2</strain>
    </source>
</reference>
<comment type="caution">
    <text evidence="7">Lacks conserved residue(s) required for the propagation of feature annotation.</text>
</comment>
<proteinExistence type="inferred from homology"/>
<sequence length="262" mass="30408">MITEKRERTARVNKKDATKVHSNKMKIIAVEGLDKSGKHTATNVLRDYFSSKGMRVEKLSFPNYETPIGSLIRQWLKGDFIADEKTFELLQAADKQHAQIYIQECERKGVDVLLIDRYVHTEWAYGAYDNDERWLAELTRYMRLPDAVIYLDVEPEVSMHRRGKYGDNDYYESDIDRLRYTKDEYACLFQEKRDIIDTQMIDANQPPLIVKAQVLEAAGRLYEMYTGEVLESNDVMASVTEEEAAMIRSWSHVTSNKIGVKS</sequence>
<dbReference type="SUPFAM" id="SSF52540">
    <property type="entry name" value="P-loop containing nucleoside triphosphate hydrolases"/>
    <property type="match status" value="1"/>
</dbReference>
<dbReference type="EMBL" id="NPBS01000013">
    <property type="protein sequence ID" value="PAF27457.1"/>
    <property type="molecule type" value="Genomic_DNA"/>
</dbReference>
<evidence type="ECO:0000259" key="8">
    <source>
        <dbReference type="Pfam" id="PF02223"/>
    </source>
</evidence>
<accession>A0A268S4V5</accession>
<dbReference type="NCBIfam" id="TIGR00041">
    <property type="entry name" value="DTMP_kinase"/>
    <property type="match status" value="1"/>
</dbReference>
<evidence type="ECO:0000256" key="6">
    <source>
        <dbReference type="ARBA" id="ARBA00022840"/>
    </source>
</evidence>
<keyword evidence="3 7" id="KW-0545">Nucleotide biosynthesis</keyword>
<keyword evidence="5 7" id="KW-0418">Kinase</keyword>
<dbReference type="Pfam" id="PF02223">
    <property type="entry name" value="Thymidylate_kin"/>
    <property type="match status" value="1"/>
</dbReference>
<dbReference type="GO" id="GO:0006235">
    <property type="term" value="P:dTTP biosynthetic process"/>
    <property type="evidence" value="ECO:0007669"/>
    <property type="project" value="UniProtKB-UniRule"/>
</dbReference>